<evidence type="ECO:0000313" key="2">
    <source>
        <dbReference type="EMBL" id="RDB15589.1"/>
    </source>
</evidence>
<keyword evidence="3" id="KW-1185">Reference proteome</keyword>
<comment type="caution">
    <text evidence="2">The sequence shown here is derived from an EMBL/GenBank/DDBJ whole genome shotgun (WGS) entry which is preliminary data.</text>
</comment>
<reference evidence="2" key="1">
    <citation type="submission" date="2018-04" db="EMBL/GenBank/DDBJ databases">
        <title>Whole genome sequencing of Hypsizygus marmoreus.</title>
        <authorList>
            <person name="Choi I.-G."/>
            <person name="Min B."/>
            <person name="Kim J.-G."/>
            <person name="Kim S."/>
            <person name="Oh Y.-L."/>
            <person name="Kong W.-S."/>
            <person name="Park H."/>
            <person name="Jeong J."/>
            <person name="Song E.-S."/>
        </authorList>
    </citation>
    <scope>NUCLEOTIDE SEQUENCE [LARGE SCALE GENOMIC DNA]</scope>
    <source>
        <strain evidence="2">51987-8</strain>
    </source>
</reference>
<name>A0A369J0Q1_HYPMA</name>
<evidence type="ECO:0008006" key="4">
    <source>
        <dbReference type="Google" id="ProtNLM"/>
    </source>
</evidence>
<protein>
    <recommendedName>
        <fullName evidence="4">F-box domain-containing protein</fullName>
    </recommendedName>
</protein>
<proteinExistence type="predicted"/>
<evidence type="ECO:0000256" key="1">
    <source>
        <dbReference type="SAM" id="MobiDB-lite"/>
    </source>
</evidence>
<sequence>MPRLRRQWDGANPDRNGYAAEKLSLFAHLPTNLRQVATNHQPPTTVFLGWTSTRRLRLMPVSLPADVVRYIVNEFRNDRPMLTTFATVGHAWYTPARAHHFSSATIRTLKKYVLFQRIIKESPHLGPLVRVLHLHGIVKQNHPAYTSAYENFAQIIPLLTHVRELGLQTPEYIGWDNLPKAFTQSIATLLQLDSLSSLSLENLGFASASSLQEFLQLPRHVRNLRIENISNSENEDEMERPKPPAPGNISRPKSGKLEKLCISSCDTAGIQDWLLREDCALDLRTVREVDFKFANQYSSPRMVSQTLNLIGESLEKCSNVLFDIDEDYFDFTDNPNLKSLDIDVFLDTGNDPDIDLDNAFPYLESSITTLPSNNLLQTLNLHIYLWCASTGSSPEYFTCDSAWVELATSLSLASKFPCLERVEIVWHSSLPKHTMQEETVRTAMQSLGSRLAFTLAPLP</sequence>
<accession>A0A369J0Q1</accession>
<dbReference type="OrthoDB" id="2788229at2759"/>
<organism evidence="2 3">
    <name type="scientific">Hypsizygus marmoreus</name>
    <name type="common">White beech mushroom</name>
    <name type="synonym">Agaricus marmoreus</name>
    <dbReference type="NCBI Taxonomy" id="39966"/>
    <lineage>
        <taxon>Eukaryota</taxon>
        <taxon>Fungi</taxon>
        <taxon>Dikarya</taxon>
        <taxon>Basidiomycota</taxon>
        <taxon>Agaricomycotina</taxon>
        <taxon>Agaricomycetes</taxon>
        <taxon>Agaricomycetidae</taxon>
        <taxon>Agaricales</taxon>
        <taxon>Tricholomatineae</taxon>
        <taxon>Lyophyllaceae</taxon>
        <taxon>Hypsizygus</taxon>
    </lineage>
</organism>
<dbReference type="EMBL" id="LUEZ02000149">
    <property type="protein sequence ID" value="RDB15589.1"/>
    <property type="molecule type" value="Genomic_DNA"/>
</dbReference>
<feature type="region of interest" description="Disordered" evidence="1">
    <location>
        <begin position="232"/>
        <end position="252"/>
    </location>
</feature>
<dbReference type="Proteomes" id="UP000076154">
    <property type="component" value="Unassembled WGS sequence"/>
</dbReference>
<evidence type="ECO:0000313" key="3">
    <source>
        <dbReference type="Proteomes" id="UP000076154"/>
    </source>
</evidence>
<dbReference type="AlphaFoldDB" id="A0A369J0Q1"/>
<dbReference type="InParanoid" id="A0A369J0Q1"/>
<gene>
    <name evidence="2" type="ORF">Hypma_004047</name>
</gene>